<evidence type="ECO:0000256" key="9">
    <source>
        <dbReference type="ARBA" id="ARBA00023136"/>
    </source>
</evidence>
<proteinExistence type="inferred from homology"/>
<keyword evidence="9 10" id="KW-0472">Membrane</keyword>
<keyword evidence="7 10" id="KW-0283">Flagellar rotation</keyword>
<sequence>MAKEEQAAAEAPEEGGGKKKLFIIIGAAVLVLVIAGVVVFMMMGKGDKKKEGADAHGAPAAAEGGHGAAAPAAGGGHGGAAGAPGVSTVFTLEPFIVNIYDGQELRYLKVKVELEMSNAAIKPELEGRLAAIRDAILVVLTTKTLQEIQDAQGKNQLREEILTAISKIVAQGKVSKVYFTDFVVQ</sequence>
<feature type="transmembrane region" description="Helical" evidence="10">
    <location>
        <begin position="21"/>
        <end position="42"/>
    </location>
</feature>
<feature type="region of interest" description="Disordered" evidence="11">
    <location>
        <begin position="51"/>
        <end position="77"/>
    </location>
</feature>
<keyword evidence="12" id="KW-0966">Cell projection</keyword>
<keyword evidence="4 10" id="KW-1003">Cell membrane</keyword>
<dbReference type="OrthoDB" id="9799777at2"/>
<organism evidence="12 13">
    <name type="scientific">Trichlorobacter thiogenes</name>
    <dbReference type="NCBI Taxonomy" id="115783"/>
    <lineage>
        <taxon>Bacteria</taxon>
        <taxon>Pseudomonadati</taxon>
        <taxon>Thermodesulfobacteriota</taxon>
        <taxon>Desulfuromonadia</taxon>
        <taxon>Geobacterales</taxon>
        <taxon>Geobacteraceae</taxon>
        <taxon>Trichlorobacter</taxon>
    </lineage>
</organism>
<evidence type="ECO:0000256" key="6">
    <source>
        <dbReference type="ARBA" id="ARBA00022692"/>
    </source>
</evidence>
<evidence type="ECO:0000256" key="7">
    <source>
        <dbReference type="ARBA" id="ARBA00022779"/>
    </source>
</evidence>
<evidence type="ECO:0000256" key="8">
    <source>
        <dbReference type="ARBA" id="ARBA00022989"/>
    </source>
</evidence>
<name>A0A1T4JTH5_9BACT</name>
<dbReference type="GO" id="GO:0071978">
    <property type="term" value="P:bacterial-type flagellum-dependent swarming motility"/>
    <property type="evidence" value="ECO:0007669"/>
    <property type="project" value="TreeGrafter"/>
</dbReference>
<dbReference type="GO" id="GO:0006935">
    <property type="term" value="P:chemotaxis"/>
    <property type="evidence" value="ECO:0007669"/>
    <property type="project" value="UniProtKB-KW"/>
</dbReference>
<dbReference type="Proteomes" id="UP000190102">
    <property type="component" value="Unassembled WGS sequence"/>
</dbReference>
<reference evidence="13" key="1">
    <citation type="submission" date="2017-02" db="EMBL/GenBank/DDBJ databases">
        <authorList>
            <person name="Varghese N."/>
            <person name="Submissions S."/>
        </authorList>
    </citation>
    <scope>NUCLEOTIDE SEQUENCE [LARGE SCALE GENOMIC DNA]</scope>
    <source>
        <strain evidence="13">ATCC BAA-34</strain>
    </source>
</reference>
<keyword evidence="12" id="KW-0969">Cilium</keyword>
<dbReference type="EMBL" id="FUWR01000001">
    <property type="protein sequence ID" value="SJZ33496.1"/>
    <property type="molecule type" value="Genomic_DNA"/>
</dbReference>
<keyword evidence="6 10" id="KW-0812">Transmembrane</keyword>
<evidence type="ECO:0000256" key="1">
    <source>
        <dbReference type="ARBA" id="ARBA00002254"/>
    </source>
</evidence>
<evidence type="ECO:0000313" key="12">
    <source>
        <dbReference type="EMBL" id="SJZ33496.1"/>
    </source>
</evidence>
<dbReference type="RefSeq" id="WP_078788378.1">
    <property type="nucleotide sequence ID" value="NZ_FUWR01000001.1"/>
</dbReference>
<keyword evidence="12" id="KW-0282">Flagellum</keyword>
<dbReference type="InterPro" id="IPR005503">
    <property type="entry name" value="FliL"/>
</dbReference>
<evidence type="ECO:0000256" key="2">
    <source>
        <dbReference type="ARBA" id="ARBA00004162"/>
    </source>
</evidence>
<evidence type="ECO:0000256" key="4">
    <source>
        <dbReference type="ARBA" id="ARBA00022475"/>
    </source>
</evidence>
<evidence type="ECO:0000256" key="5">
    <source>
        <dbReference type="ARBA" id="ARBA00022500"/>
    </source>
</evidence>
<accession>A0A1T4JTH5</accession>
<dbReference type="PANTHER" id="PTHR35091:SF2">
    <property type="entry name" value="FLAGELLAR PROTEIN FLIL"/>
    <property type="match status" value="1"/>
</dbReference>
<dbReference type="GO" id="GO:0005886">
    <property type="term" value="C:plasma membrane"/>
    <property type="evidence" value="ECO:0007669"/>
    <property type="project" value="UniProtKB-SubCell"/>
</dbReference>
<protein>
    <recommendedName>
        <fullName evidence="10">Flagellar protein FliL</fullName>
    </recommendedName>
</protein>
<feature type="compositionally biased region" description="Low complexity" evidence="11">
    <location>
        <begin position="55"/>
        <end position="72"/>
    </location>
</feature>
<keyword evidence="8 10" id="KW-1133">Transmembrane helix</keyword>
<dbReference type="PANTHER" id="PTHR35091">
    <property type="entry name" value="FLAGELLAR PROTEIN FLIL"/>
    <property type="match status" value="1"/>
</dbReference>
<keyword evidence="5 10" id="KW-0145">Chemotaxis</keyword>
<evidence type="ECO:0000256" key="10">
    <source>
        <dbReference type="RuleBase" id="RU364125"/>
    </source>
</evidence>
<gene>
    <name evidence="12" type="ORF">SAMN02745119_00054</name>
</gene>
<dbReference type="AlphaFoldDB" id="A0A1T4JTH5"/>
<keyword evidence="13" id="KW-1185">Reference proteome</keyword>
<dbReference type="Pfam" id="PF03748">
    <property type="entry name" value="FliL"/>
    <property type="match status" value="1"/>
</dbReference>
<dbReference type="STRING" id="115783.SAMN02745119_00054"/>
<evidence type="ECO:0000256" key="11">
    <source>
        <dbReference type="SAM" id="MobiDB-lite"/>
    </source>
</evidence>
<evidence type="ECO:0000313" key="13">
    <source>
        <dbReference type="Proteomes" id="UP000190102"/>
    </source>
</evidence>
<dbReference type="GO" id="GO:0009425">
    <property type="term" value="C:bacterial-type flagellum basal body"/>
    <property type="evidence" value="ECO:0007669"/>
    <property type="project" value="InterPro"/>
</dbReference>
<comment type="similarity">
    <text evidence="3 10">Belongs to the FliL family.</text>
</comment>
<comment type="subcellular location">
    <subcellularLocation>
        <location evidence="2">Cell membrane</location>
        <topology evidence="2">Single-pass membrane protein</topology>
    </subcellularLocation>
</comment>
<evidence type="ECO:0000256" key="3">
    <source>
        <dbReference type="ARBA" id="ARBA00008281"/>
    </source>
</evidence>
<comment type="function">
    <text evidence="1 10">Controls the rotational direction of flagella during chemotaxis.</text>
</comment>